<keyword evidence="2 4" id="KW-0342">GTP-binding</keyword>
<keyword evidence="4" id="KW-0547">Nucleotide-binding</keyword>
<comment type="cofactor">
    <cofactor evidence="4">
        <name>Mg(2+)</name>
        <dbReference type="ChEBI" id="CHEBI:18420"/>
    </cofactor>
</comment>
<feature type="binding site" evidence="4">
    <location>
        <position position="25"/>
    </location>
    <ligand>
        <name>GTP</name>
        <dbReference type="ChEBI" id="CHEBI:37565"/>
    </ligand>
</feature>
<evidence type="ECO:0000259" key="6">
    <source>
        <dbReference type="Pfam" id="PF12804"/>
    </source>
</evidence>
<feature type="binding site" evidence="4">
    <location>
        <position position="53"/>
    </location>
    <ligand>
        <name>GTP</name>
        <dbReference type="ChEBI" id="CHEBI:37565"/>
    </ligand>
</feature>
<comment type="subunit">
    <text evidence="4">Monomer.</text>
</comment>
<dbReference type="InterPro" id="IPR029044">
    <property type="entry name" value="Nucleotide-diphossugar_trans"/>
</dbReference>
<comment type="subcellular location">
    <subcellularLocation>
        <location evidence="4">Cytoplasm</location>
    </subcellularLocation>
</comment>
<dbReference type="NCBIfam" id="NF008021">
    <property type="entry name" value="PRK10751.1"/>
    <property type="match status" value="1"/>
</dbReference>
<evidence type="ECO:0000256" key="1">
    <source>
        <dbReference type="ARBA" id="ARBA00022842"/>
    </source>
</evidence>
<evidence type="ECO:0000259" key="5">
    <source>
        <dbReference type="Pfam" id="PF03205"/>
    </source>
</evidence>
<comment type="caution">
    <text evidence="7">The sequence shown here is derived from an EMBL/GenBank/DDBJ whole genome shotgun (WGS) entry which is preliminary data.</text>
</comment>
<dbReference type="InterPro" id="IPR027417">
    <property type="entry name" value="P-loop_NTPase"/>
</dbReference>
<comment type="similarity">
    <text evidence="4">Belongs to the MobA family.</text>
</comment>
<sequence length="363" mass="40796">MCQINEISAVILAGGLARRLQGVEKGLQEIAGKPLITHIIERLSPQICKIHLNINRLHEAYHRQYPAIPTYSDNLADFQGPLSGILSGFQNIDSEYLLFVPCDSPFLPSNLLKKLATALQINQAQIAYAHDGERAHPTFALIHRSVEKALADYLATGERRLLQFFHSQKSVAVDFSEQAWAFKNFNTPEEFASGQISSIFCNIPLLAITGYSGTGKTTLLEKLIPQLKQRNINVGLIKHSHHNVDVDKPNKDSYRLRQAGANPTMIVCDQRWALMKETDELASFQLLVSQFEGANVDLILVEGFKHENLPKIQLHRQDIEKPLPELDEFTVATATDYALDREVSLDINNVEQIADFIQTYLNK</sequence>
<keyword evidence="4 7" id="KW-0808">Transferase</keyword>
<comment type="domain">
    <text evidence="4">The N-terminal domain determines nucleotide recognition and specific binding, while the C-terminal domain determines the specific binding to the target protein.</text>
</comment>
<dbReference type="GO" id="GO:0005525">
    <property type="term" value="F:GTP binding"/>
    <property type="evidence" value="ECO:0007669"/>
    <property type="project" value="UniProtKB-UniRule"/>
</dbReference>
<dbReference type="HAMAP" id="MF_00316">
    <property type="entry name" value="MobA"/>
    <property type="match status" value="1"/>
</dbReference>
<accession>A0A420XEJ2</accession>
<dbReference type="Gene3D" id="3.40.50.300">
    <property type="entry name" value="P-loop containing nucleotide triphosphate hydrolases"/>
    <property type="match status" value="1"/>
</dbReference>
<dbReference type="Pfam" id="PF12804">
    <property type="entry name" value="NTP_transf_3"/>
    <property type="match status" value="1"/>
</dbReference>
<name>A0A420XEJ2_9PAST</name>
<keyword evidence="4" id="KW-0963">Cytoplasm</keyword>
<keyword evidence="1 4" id="KW-0460">Magnesium</keyword>
<dbReference type="SUPFAM" id="SSF53448">
    <property type="entry name" value="Nucleotide-diphospho-sugar transferases"/>
    <property type="match status" value="1"/>
</dbReference>
<dbReference type="Gene3D" id="3.90.550.10">
    <property type="entry name" value="Spore Coat Polysaccharide Biosynthesis Protein SpsA, Chain A"/>
    <property type="match status" value="1"/>
</dbReference>
<dbReference type="Pfam" id="PF03205">
    <property type="entry name" value="MobB"/>
    <property type="match status" value="1"/>
</dbReference>
<keyword evidence="3 4" id="KW-0501">Molybdenum cofactor biosynthesis</keyword>
<feature type="binding site" evidence="4">
    <location>
        <position position="103"/>
    </location>
    <ligand>
        <name>GTP</name>
        <dbReference type="ChEBI" id="CHEBI:37565"/>
    </ligand>
</feature>
<feature type="binding site" evidence="4">
    <location>
        <position position="73"/>
    </location>
    <ligand>
        <name>GTP</name>
        <dbReference type="ChEBI" id="CHEBI:37565"/>
    </ligand>
</feature>
<dbReference type="GO" id="GO:0005737">
    <property type="term" value="C:cytoplasm"/>
    <property type="evidence" value="ECO:0007669"/>
    <property type="project" value="UniProtKB-SubCell"/>
</dbReference>
<feature type="binding site" evidence="4">
    <location>
        <position position="103"/>
    </location>
    <ligand>
        <name>Mg(2+)</name>
        <dbReference type="ChEBI" id="CHEBI:18420"/>
    </ligand>
</feature>
<keyword evidence="4" id="KW-0479">Metal-binding</keyword>
<dbReference type="InterPro" id="IPR052539">
    <property type="entry name" value="MGD_biosynthesis_adapter"/>
</dbReference>
<keyword evidence="7" id="KW-0548">Nucleotidyltransferase</keyword>
<dbReference type="PANTHER" id="PTHR40072">
    <property type="entry name" value="MOLYBDOPTERIN-GUANINE DINUCLEOTIDE BIOSYNTHESIS ADAPTER PROTEIN-RELATED"/>
    <property type="match status" value="1"/>
</dbReference>
<dbReference type="GO" id="GO:0006777">
    <property type="term" value="P:Mo-molybdopterin cofactor biosynthetic process"/>
    <property type="evidence" value="ECO:0007669"/>
    <property type="project" value="UniProtKB-KW"/>
</dbReference>
<dbReference type="EC" id="2.7.7.77" evidence="4"/>
<feature type="domain" description="MobA-like NTP transferase" evidence="6">
    <location>
        <begin position="9"/>
        <end position="163"/>
    </location>
</feature>
<dbReference type="RefSeq" id="WP_121124232.1">
    <property type="nucleotide sequence ID" value="NZ_CP016604.1"/>
</dbReference>
<dbReference type="NCBIfam" id="TIGR02665">
    <property type="entry name" value="molyb_mobA"/>
    <property type="match status" value="1"/>
</dbReference>
<dbReference type="CDD" id="cd02503">
    <property type="entry name" value="MobA"/>
    <property type="match status" value="1"/>
</dbReference>
<comment type="function">
    <text evidence="4">Transfers a GMP moiety from GTP to Mo-molybdopterin (Mo-MPT) cofactor (Moco or molybdenum cofactor) to form Mo-molybdopterin guanine dinucleotide (Mo-MGD) cofactor.</text>
</comment>
<proteinExistence type="inferred from homology"/>
<dbReference type="PANTHER" id="PTHR40072:SF1">
    <property type="entry name" value="MOLYBDOPTERIN-GUANINE DINUCLEOTIDE BIOSYNTHESIS ADAPTER PROTEIN"/>
    <property type="match status" value="1"/>
</dbReference>
<evidence type="ECO:0000256" key="4">
    <source>
        <dbReference type="HAMAP-Rule" id="MF_00316"/>
    </source>
</evidence>
<evidence type="ECO:0000313" key="8">
    <source>
        <dbReference type="Proteomes" id="UP000280099"/>
    </source>
</evidence>
<dbReference type="InterPro" id="IPR013482">
    <property type="entry name" value="Molybde_CF_guanTrfase"/>
</dbReference>
<evidence type="ECO:0000256" key="3">
    <source>
        <dbReference type="ARBA" id="ARBA00023150"/>
    </source>
</evidence>
<dbReference type="InterPro" id="IPR004435">
    <property type="entry name" value="MobB_dom"/>
</dbReference>
<protein>
    <recommendedName>
        <fullName evidence="4">Molybdenum cofactor guanylyltransferase</fullName>
        <shortName evidence="4">MoCo guanylyltransferase</shortName>
        <ecNumber evidence="4">2.7.7.77</ecNumber>
    </recommendedName>
    <alternativeName>
        <fullName evidence="4">GTP:molybdopterin guanylyltransferase</fullName>
    </alternativeName>
    <alternativeName>
        <fullName evidence="4">Mo-MPT guanylyltransferase</fullName>
    </alternativeName>
    <alternativeName>
        <fullName evidence="4">Molybdopterin guanylyltransferase</fullName>
    </alternativeName>
    <alternativeName>
        <fullName evidence="4">Molybdopterin-guanine dinucleotide synthase</fullName>
        <shortName evidence="4">MGD synthase</shortName>
    </alternativeName>
</protein>
<dbReference type="Proteomes" id="UP000280099">
    <property type="component" value="Unassembled WGS sequence"/>
</dbReference>
<dbReference type="NCBIfam" id="TIGR00176">
    <property type="entry name" value="mobB"/>
    <property type="match status" value="1"/>
</dbReference>
<dbReference type="GO" id="GO:0046872">
    <property type="term" value="F:metal ion binding"/>
    <property type="evidence" value="ECO:0007669"/>
    <property type="project" value="UniProtKB-KW"/>
</dbReference>
<dbReference type="SUPFAM" id="SSF52540">
    <property type="entry name" value="P-loop containing nucleoside triphosphate hydrolases"/>
    <property type="match status" value="1"/>
</dbReference>
<dbReference type="NCBIfam" id="NF011057">
    <property type="entry name" value="PRK14489.1-2"/>
    <property type="match status" value="1"/>
</dbReference>
<comment type="catalytic activity">
    <reaction evidence="4">
        <text>Mo-molybdopterin + GTP + H(+) = Mo-molybdopterin guanine dinucleotide + diphosphate</text>
        <dbReference type="Rhea" id="RHEA:34243"/>
        <dbReference type="ChEBI" id="CHEBI:15378"/>
        <dbReference type="ChEBI" id="CHEBI:33019"/>
        <dbReference type="ChEBI" id="CHEBI:37565"/>
        <dbReference type="ChEBI" id="CHEBI:71302"/>
        <dbReference type="ChEBI" id="CHEBI:71310"/>
        <dbReference type="EC" id="2.7.7.77"/>
    </reaction>
</comment>
<dbReference type="InterPro" id="IPR025877">
    <property type="entry name" value="MobA-like_NTP_Trfase"/>
</dbReference>
<reference evidence="7 8" key="1">
    <citation type="submission" date="2018-10" db="EMBL/GenBank/DDBJ databases">
        <title>Genomic Encyclopedia of Type Strains, Phase IV (KMG-IV): sequencing the most valuable type-strain genomes for metagenomic binning, comparative biology and taxonomic classification.</title>
        <authorList>
            <person name="Goeker M."/>
        </authorList>
    </citation>
    <scope>NUCLEOTIDE SEQUENCE [LARGE SCALE GENOMIC DNA]</scope>
    <source>
        <strain evidence="7 8">DSM 23800</strain>
    </source>
</reference>
<keyword evidence="8" id="KW-1185">Reference proteome</keyword>
<dbReference type="AlphaFoldDB" id="A0A420XEJ2"/>
<evidence type="ECO:0000313" key="7">
    <source>
        <dbReference type="EMBL" id="RKR70602.1"/>
    </source>
</evidence>
<dbReference type="OrthoDB" id="9788394at2"/>
<organism evidence="7 8">
    <name type="scientific">Otariodibacter oris</name>
    <dbReference type="NCBI Taxonomy" id="1032623"/>
    <lineage>
        <taxon>Bacteria</taxon>
        <taxon>Pseudomonadati</taxon>
        <taxon>Pseudomonadota</taxon>
        <taxon>Gammaproteobacteria</taxon>
        <taxon>Pasteurellales</taxon>
        <taxon>Pasteurellaceae</taxon>
        <taxon>Otariodibacter</taxon>
    </lineage>
</organism>
<evidence type="ECO:0000256" key="2">
    <source>
        <dbReference type="ARBA" id="ARBA00023134"/>
    </source>
</evidence>
<gene>
    <name evidence="4" type="primary">mobA</name>
    <name evidence="7" type="ORF">DES31_1852</name>
</gene>
<dbReference type="EMBL" id="RBJC01000011">
    <property type="protein sequence ID" value="RKR70602.1"/>
    <property type="molecule type" value="Genomic_DNA"/>
</dbReference>
<feature type="domain" description="Molybdopterin-guanine dinucleotide biosynthesis protein B (MobB)" evidence="5">
    <location>
        <begin position="206"/>
        <end position="336"/>
    </location>
</feature>
<dbReference type="CDD" id="cd03116">
    <property type="entry name" value="MobB"/>
    <property type="match status" value="1"/>
</dbReference>
<dbReference type="GO" id="GO:0061603">
    <property type="term" value="F:molybdenum cofactor guanylyltransferase activity"/>
    <property type="evidence" value="ECO:0007669"/>
    <property type="project" value="UniProtKB-EC"/>
</dbReference>
<feature type="binding site" evidence="4">
    <location>
        <begin position="12"/>
        <end position="14"/>
    </location>
    <ligand>
        <name>GTP</name>
        <dbReference type="ChEBI" id="CHEBI:37565"/>
    </ligand>
</feature>